<evidence type="ECO:0000313" key="2">
    <source>
        <dbReference type="EMBL" id="MBR7801533.1"/>
    </source>
</evidence>
<feature type="chain" id="PRO_5037850775" evidence="1">
    <location>
        <begin position="19"/>
        <end position="185"/>
    </location>
</feature>
<keyword evidence="1" id="KW-0732">Signal</keyword>
<dbReference type="EMBL" id="JAGSPJ010000007">
    <property type="protein sequence ID" value="MBR7801533.1"/>
    <property type="molecule type" value="Genomic_DNA"/>
</dbReference>
<sequence>MKFLLTLSSILLSFNALASDLLKPNQMFCPVANQKDIVAIADAKTDEEVKRAIGGAIFSGACSAPMAEYIEISKIEKKRTKLGHTYFCFEMPFSEDSAKFCALQDSVTTVKYEQSQRVGDYDIVVEGPMGLKATCREGGKVLVLKGSQWKRVSMLFVAEKPPTEVNITQDLNVELRAGCKGVDYM</sequence>
<accession>A0A941EAH3</accession>
<dbReference type="AlphaFoldDB" id="A0A941EAH3"/>
<protein>
    <submittedName>
        <fullName evidence="2">Uncharacterized protein</fullName>
    </submittedName>
</protein>
<keyword evidence="3" id="KW-1185">Reference proteome</keyword>
<dbReference type="RefSeq" id="WP_212676656.1">
    <property type="nucleotide sequence ID" value="NZ_JAGSPJ010000007.1"/>
</dbReference>
<comment type="caution">
    <text evidence="2">The sequence shown here is derived from an EMBL/GenBank/DDBJ whole genome shotgun (WGS) entry which is preliminary data.</text>
</comment>
<reference evidence="2" key="1">
    <citation type="submission" date="2021-04" db="EMBL/GenBank/DDBJ databases">
        <title>novel species isolated from subtropical streams in China.</title>
        <authorList>
            <person name="Lu H."/>
        </authorList>
    </citation>
    <scope>NUCLEOTIDE SEQUENCE</scope>
    <source>
        <strain evidence="2">FT137W</strain>
    </source>
</reference>
<gene>
    <name evidence="2" type="ORF">KDM90_16090</name>
</gene>
<name>A0A941EAH3_9BURK</name>
<organism evidence="2 3">
    <name type="scientific">Undibacterium fentianense</name>
    <dbReference type="NCBI Taxonomy" id="2828728"/>
    <lineage>
        <taxon>Bacteria</taxon>
        <taxon>Pseudomonadati</taxon>
        <taxon>Pseudomonadota</taxon>
        <taxon>Betaproteobacteria</taxon>
        <taxon>Burkholderiales</taxon>
        <taxon>Oxalobacteraceae</taxon>
        <taxon>Undibacterium</taxon>
    </lineage>
</organism>
<feature type="signal peptide" evidence="1">
    <location>
        <begin position="1"/>
        <end position="18"/>
    </location>
</feature>
<evidence type="ECO:0000313" key="3">
    <source>
        <dbReference type="Proteomes" id="UP000678545"/>
    </source>
</evidence>
<proteinExistence type="predicted"/>
<dbReference type="Proteomes" id="UP000678545">
    <property type="component" value="Unassembled WGS sequence"/>
</dbReference>
<evidence type="ECO:0000256" key="1">
    <source>
        <dbReference type="SAM" id="SignalP"/>
    </source>
</evidence>